<dbReference type="EMBL" id="BKCJ010009442">
    <property type="protein sequence ID" value="GEU86988.1"/>
    <property type="molecule type" value="Genomic_DNA"/>
</dbReference>
<organism evidence="1">
    <name type="scientific">Tanacetum cinerariifolium</name>
    <name type="common">Dalmatian daisy</name>
    <name type="synonym">Chrysanthemum cinerariifolium</name>
    <dbReference type="NCBI Taxonomy" id="118510"/>
    <lineage>
        <taxon>Eukaryota</taxon>
        <taxon>Viridiplantae</taxon>
        <taxon>Streptophyta</taxon>
        <taxon>Embryophyta</taxon>
        <taxon>Tracheophyta</taxon>
        <taxon>Spermatophyta</taxon>
        <taxon>Magnoliopsida</taxon>
        <taxon>eudicotyledons</taxon>
        <taxon>Gunneridae</taxon>
        <taxon>Pentapetalae</taxon>
        <taxon>asterids</taxon>
        <taxon>campanulids</taxon>
        <taxon>Asterales</taxon>
        <taxon>Asteraceae</taxon>
        <taxon>Asteroideae</taxon>
        <taxon>Anthemideae</taxon>
        <taxon>Anthemidinae</taxon>
        <taxon>Tanacetum</taxon>
    </lineage>
</organism>
<reference evidence="1" key="1">
    <citation type="journal article" date="2019" name="Sci. Rep.">
        <title>Draft genome of Tanacetum cinerariifolium, the natural source of mosquito coil.</title>
        <authorList>
            <person name="Yamashiro T."/>
            <person name="Shiraishi A."/>
            <person name="Satake H."/>
            <person name="Nakayama K."/>
        </authorList>
    </citation>
    <scope>NUCLEOTIDE SEQUENCE</scope>
</reference>
<accession>A0A6L2NL49</accession>
<sequence>MFIADIHCFQSESKEKEDKYMENEIDLEKKIKKLNNIILKAGQSAHTVHMLTKPQAFNDNIYKQALGYQNRLYLKKAQRIKPTLYDGVVISNKHVATPVIDDEKTLILKEDFRKCFIPEQEVLADEALWYHMLNPSTKSSVALPIKIESPKELLKVSLVNESLKRLKLHLANFDKAVKIRTTPNARTEGMFKLDLVPLAPKLLQNMEAHIDYLKYTQEQADTLREIVKQAKAKQLLDNALDFSCKHAQRIQELLVYVCDACPNAIKPTAKKVVVTTKNNDKKVRLAEPLTSLSNINQVELCKTSHSNTLVLSPTRLKCSTSNCGSKPTGNKEMI</sequence>
<proteinExistence type="predicted"/>
<gene>
    <name evidence="1" type="ORF">Tci_058966</name>
</gene>
<dbReference type="AlphaFoldDB" id="A0A6L2NL49"/>
<evidence type="ECO:0000313" key="1">
    <source>
        <dbReference type="EMBL" id="GEU86988.1"/>
    </source>
</evidence>
<protein>
    <submittedName>
        <fullName evidence="1">Uncharacterized protein</fullName>
    </submittedName>
</protein>
<comment type="caution">
    <text evidence="1">The sequence shown here is derived from an EMBL/GenBank/DDBJ whole genome shotgun (WGS) entry which is preliminary data.</text>
</comment>
<name>A0A6L2NL49_TANCI</name>